<comment type="pathway">
    <text evidence="2">Cofactor biosynthesis; thiamine diphosphate biosynthesis.</text>
</comment>
<comment type="catalytic activity">
    <reaction evidence="11">
        <text>N(6)-(pyridoxal phosphate)-L-lysyl-[4-amino-5-hydroxymethyl-2-methylpyrimidine phosphate synthase] + L-histidyl-[4-amino-5-hydroxymethyl-2-methylpyrimidine phosphate synthase] + 2 Fe(3+) + 4 H2O = L-lysyl-[4-amino-5-hydroxymethyl-2-methylpyrimidine phosphate synthase] + (2S)-2-amino-5-hydroxy-4-oxopentanoyl-[4-amino-5-hydroxymethyl-2-methylpyrimidine phosphate synthase] + 4-amino-2-methyl-5-(phosphooxymethyl)pyrimidine + 3-oxopropanoate + 2 Fe(2+) + 2 H(+)</text>
        <dbReference type="Rhea" id="RHEA:65756"/>
        <dbReference type="Rhea" id="RHEA-COMP:16892"/>
        <dbReference type="Rhea" id="RHEA-COMP:16893"/>
        <dbReference type="Rhea" id="RHEA-COMP:16894"/>
        <dbReference type="Rhea" id="RHEA-COMP:16895"/>
        <dbReference type="ChEBI" id="CHEBI:15377"/>
        <dbReference type="ChEBI" id="CHEBI:15378"/>
        <dbReference type="ChEBI" id="CHEBI:29033"/>
        <dbReference type="ChEBI" id="CHEBI:29034"/>
        <dbReference type="ChEBI" id="CHEBI:29969"/>
        <dbReference type="ChEBI" id="CHEBI:29979"/>
        <dbReference type="ChEBI" id="CHEBI:33190"/>
        <dbReference type="ChEBI" id="CHEBI:58354"/>
        <dbReference type="ChEBI" id="CHEBI:143915"/>
        <dbReference type="ChEBI" id="CHEBI:157692"/>
    </reaction>
    <physiologicalReaction direction="left-to-right" evidence="11">
        <dbReference type="Rhea" id="RHEA:65757"/>
    </physiologicalReaction>
</comment>
<evidence type="ECO:0000313" key="15">
    <source>
        <dbReference type="Proteomes" id="UP001597182"/>
    </source>
</evidence>
<comment type="caution">
    <text evidence="14">The sequence shown here is derived from an EMBL/GenBank/DDBJ whole genome shotgun (WGS) entry which is preliminary data.</text>
</comment>
<dbReference type="EMBL" id="JBHTMB010000171">
    <property type="protein sequence ID" value="MFD1235771.1"/>
    <property type="molecule type" value="Genomic_DNA"/>
</dbReference>
<sequence>MKTGRKLLGALAAGSILLLSACGSGGDSGSSNSSGSGGGEPTKLTMAIASAVIGPKEEVAVYAVAQKMGYFSEEGLTVDTINADGSVAAVQAVASGSGSITASDTGSLLAAAQKNVPITTIGGLVQNWPWVIATKTDSPVKSGADLKGKKIGVISLASGSAPYARAYVKAAGLDPQTDVELVPVGVGAQAAAALNGGQVDALALYTQAYTVIELAGTKLAYLDNPDVFQGIRSLSWAVASKNFKDSPETYGKFLRAAYKAMLFSASNPEAAMRIGYQVFPQILGGADPSTRLANDTETLKTWIKTATPATGEPSSWKDWGAISDAEWAKTQDYTQQAGQITGPVELDKIWDPSQLQTANQFDSAAVIKQAADYQP</sequence>
<dbReference type="RefSeq" id="WP_103379810.1">
    <property type="nucleotide sequence ID" value="NZ_BAABKS010000017.1"/>
</dbReference>
<evidence type="ECO:0000256" key="1">
    <source>
        <dbReference type="ARBA" id="ARBA00003469"/>
    </source>
</evidence>
<evidence type="ECO:0000256" key="11">
    <source>
        <dbReference type="ARBA" id="ARBA00048179"/>
    </source>
</evidence>
<evidence type="ECO:0000256" key="8">
    <source>
        <dbReference type="ARBA" id="ARBA00022977"/>
    </source>
</evidence>
<evidence type="ECO:0000256" key="12">
    <source>
        <dbReference type="SAM" id="SignalP"/>
    </source>
</evidence>
<organism evidence="14 15">
    <name type="scientific">Pseudonocardia benzenivorans</name>
    <dbReference type="NCBI Taxonomy" id="228005"/>
    <lineage>
        <taxon>Bacteria</taxon>
        <taxon>Bacillati</taxon>
        <taxon>Actinomycetota</taxon>
        <taxon>Actinomycetes</taxon>
        <taxon>Pseudonocardiales</taxon>
        <taxon>Pseudonocardiaceae</taxon>
        <taxon>Pseudonocardia</taxon>
    </lineage>
</organism>
<dbReference type="InterPro" id="IPR015168">
    <property type="entry name" value="SsuA/THI5"/>
</dbReference>
<dbReference type="PANTHER" id="PTHR31528">
    <property type="entry name" value="4-AMINO-5-HYDROXYMETHYL-2-METHYLPYRIMIDINE PHOSPHATE SYNTHASE THI11-RELATED"/>
    <property type="match status" value="1"/>
</dbReference>
<evidence type="ECO:0000256" key="2">
    <source>
        <dbReference type="ARBA" id="ARBA00004948"/>
    </source>
</evidence>
<keyword evidence="15" id="KW-1185">Reference proteome</keyword>
<keyword evidence="12" id="KW-0732">Signal</keyword>
<dbReference type="SUPFAM" id="SSF53850">
    <property type="entry name" value="Periplasmic binding protein-like II"/>
    <property type="match status" value="1"/>
</dbReference>
<keyword evidence="6" id="KW-0479">Metal-binding</keyword>
<evidence type="ECO:0000256" key="4">
    <source>
        <dbReference type="ARBA" id="ARBA00011738"/>
    </source>
</evidence>
<keyword evidence="7" id="KW-0663">Pyridoxal phosphate</keyword>
<dbReference type="InterPro" id="IPR027939">
    <property type="entry name" value="NMT1/THI5"/>
</dbReference>
<dbReference type="Proteomes" id="UP001597182">
    <property type="component" value="Unassembled WGS sequence"/>
</dbReference>
<gene>
    <name evidence="14" type="ORF">ACFQ34_20965</name>
</gene>
<feature type="signal peptide" evidence="12">
    <location>
        <begin position="1"/>
        <end position="21"/>
    </location>
</feature>
<comment type="similarity">
    <text evidence="3">Belongs to the NMT1/THI5 family.</text>
</comment>
<reference evidence="15" key="1">
    <citation type="journal article" date="2019" name="Int. J. Syst. Evol. Microbiol.">
        <title>The Global Catalogue of Microorganisms (GCM) 10K type strain sequencing project: providing services to taxonomists for standard genome sequencing and annotation.</title>
        <authorList>
            <consortium name="The Broad Institute Genomics Platform"/>
            <consortium name="The Broad Institute Genome Sequencing Center for Infectious Disease"/>
            <person name="Wu L."/>
            <person name="Ma J."/>
        </authorList>
    </citation>
    <scope>NUCLEOTIDE SEQUENCE [LARGE SCALE GENOMIC DNA]</scope>
    <source>
        <strain evidence="15">CCUG 49018</strain>
    </source>
</reference>
<evidence type="ECO:0000259" key="13">
    <source>
        <dbReference type="Pfam" id="PF09084"/>
    </source>
</evidence>
<comment type="function">
    <text evidence="1">Responsible for the formation of the pyrimidine heterocycle in the thiamine biosynthesis pathway. Catalyzes the formation of hydroxymethylpyrimidine phosphate (HMP-P) from histidine and pyridoxal phosphate (PLP). The protein uses PLP and the active site histidine to form HMP-P, generating an inactive enzyme. The enzyme can only undergo a single turnover, which suggests it is a suicide enzyme.</text>
</comment>
<evidence type="ECO:0000256" key="3">
    <source>
        <dbReference type="ARBA" id="ARBA00009406"/>
    </source>
</evidence>
<name>A0ABW3VL00_9PSEU</name>
<dbReference type="Gene3D" id="3.40.190.10">
    <property type="entry name" value="Periplasmic binding protein-like II"/>
    <property type="match status" value="2"/>
</dbReference>
<accession>A0ABW3VL00</accession>
<keyword evidence="9" id="KW-0408">Iron</keyword>
<proteinExistence type="inferred from homology"/>
<feature type="domain" description="SsuA/THI5-like" evidence="13">
    <location>
        <begin position="59"/>
        <end position="271"/>
    </location>
</feature>
<keyword evidence="8" id="KW-0784">Thiamine biosynthesis</keyword>
<evidence type="ECO:0000313" key="14">
    <source>
        <dbReference type="EMBL" id="MFD1235771.1"/>
    </source>
</evidence>
<comment type="subunit">
    <text evidence="4">Homodimer.</text>
</comment>
<evidence type="ECO:0000256" key="7">
    <source>
        <dbReference type="ARBA" id="ARBA00022898"/>
    </source>
</evidence>
<keyword evidence="5" id="KW-0808">Transferase</keyword>
<evidence type="ECO:0000256" key="10">
    <source>
        <dbReference type="ARBA" id="ARBA00033171"/>
    </source>
</evidence>
<feature type="chain" id="PRO_5046754457" description="Thiamine pyrimidine synthase" evidence="12">
    <location>
        <begin position="22"/>
        <end position="375"/>
    </location>
</feature>
<dbReference type="Pfam" id="PF09084">
    <property type="entry name" value="NMT1"/>
    <property type="match status" value="1"/>
</dbReference>
<evidence type="ECO:0000256" key="6">
    <source>
        <dbReference type="ARBA" id="ARBA00022723"/>
    </source>
</evidence>
<evidence type="ECO:0000256" key="9">
    <source>
        <dbReference type="ARBA" id="ARBA00023004"/>
    </source>
</evidence>
<dbReference type="PANTHER" id="PTHR31528:SF1">
    <property type="entry name" value="4-AMINO-5-HYDROXYMETHYL-2-METHYLPYRIMIDINE PHOSPHATE SYNTHASE THI11-RELATED"/>
    <property type="match status" value="1"/>
</dbReference>
<protein>
    <recommendedName>
        <fullName evidence="10">Thiamine pyrimidine synthase</fullName>
    </recommendedName>
</protein>
<dbReference type="PROSITE" id="PS51257">
    <property type="entry name" value="PROKAR_LIPOPROTEIN"/>
    <property type="match status" value="1"/>
</dbReference>
<evidence type="ECO:0000256" key="5">
    <source>
        <dbReference type="ARBA" id="ARBA00022679"/>
    </source>
</evidence>